<keyword evidence="4 8" id="KW-0812">Transmembrane</keyword>
<evidence type="ECO:0000313" key="11">
    <source>
        <dbReference type="Proteomes" id="UP000537126"/>
    </source>
</evidence>
<evidence type="ECO:0000256" key="1">
    <source>
        <dbReference type="ARBA" id="ARBA00004571"/>
    </source>
</evidence>
<dbReference type="PANTHER" id="PTHR30069:SF29">
    <property type="entry name" value="HEMOGLOBIN AND HEMOGLOBIN-HAPTOGLOBIN-BINDING PROTEIN 1-RELATED"/>
    <property type="match status" value="1"/>
</dbReference>
<evidence type="ECO:0000256" key="7">
    <source>
        <dbReference type="ARBA" id="ARBA00023237"/>
    </source>
</evidence>
<dbReference type="Gene3D" id="2.170.130.10">
    <property type="entry name" value="TonB-dependent receptor, plug domain"/>
    <property type="match status" value="1"/>
</dbReference>
<keyword evidence="10" id="KW-0675">Receptor</keyword>
<sequence>MWRLFYFLFIYGWLGLPFWLWAQSDSTQAYRLQEVLITALPYERYGVGLQRITPDSLLASYLPAQSVGDLLLQYPDAYIKAYGSGMLQSISLRGTAAGHTAVLWNGVNINSPTLGEADFSTLPLSSAYQLHIIQGGSSPLIGSDAIGGAILLESNEQSSRLAPSLRVAYRSTQQWTGQLQSGWQASARLHGFSQVYGSYSQNVFENRLIKPHRKIDYAPFHFFGTRQELFYQIKEQAQLNFYSWYHEYDRILLSNRARQLDKNLRLLLQYRDLHQLAQLSFVRNFLNYNESSQTNTSQWQAQYQYEITWSRQLSSRIGATGTLVQTDVDNYEGHPQRRQVETFVFTQWEPSARLHIAFNLRKVWVNAYAPPLSPSLGFDYLLFSTTMLNLKTGGSASFNYKLPSLNALYWQPGGNPDIRPESGFYNNFYIRLQHRKEKQQWQLGVEGFRNHINDWILWQPVPQGYWAPSNVREVLSWGIQTSLSHTQNTNRMLFSQELHYTFTRALNQKPTDNGDQNSVGKQLPYVPEHRLSGMLKWKHHRNWLVIVNGQWTGPRYTTTDNSYSLTAFWTADLHMGKQWQANYGQWSLQVGVLNLFDKAYEQIQNQPQPGRQYQVSLQFSLQSK</sequence>
<dbReference type="GO" id="GO:0009279">
    <property type="term" value="C:cell outer membrane"/>
    <property type="evidence" value="ECO:0007669"/>
    <property type="project" value="UniProtKB-SubCell"/>
</dbReference>
<reference evidence="10 11" key="1">
    <citation type="submission" date="2020-03" db="EMBL/GenBank/DDBJ databases">
        <title>Genomic Encyclopedia of Type Strains, Phase IV (KMG-IV): sequencing the most valuable type-strain genomes for metagenomic binning, comparative biology and taxonomic classification.</title>
        <authorList>
            <person name="Goeker M."/>
        </authorList>
    </citation>
    <scope>NUCLEOTIDE SEQUENCE [LARGE SCALE GENOMIC DNA]</scope>
    <source>
        <strain evidence="10 11">DSM 5718</strain>
    </source>
</reference>
<dbReference type="InterPro" id="IPR037066">
    <property type="entry name" value="Plug_dom_sf"/>
</dbReference>
<proteinExistence type="inferred from homology"/>
<comment type="caution">
    <text evidence="10">The sequence shown here is derived from an EMBL/GenBank/DDBJ whole genome shotgun (WGS) entry which is preliminary data.</text>
</comment>
<evidence type="ECO:0000256" key="4">
    <source>
        <dbReference type="ARBA" id="ARBA00022692"/>
    </source>
</evidence>
<dbReference type="SUPFAM" id="SSF56935">
    <property type="entry name" value="Porins"/>
    <property type="match status" value="1"/>
</dbReference>
<protein>
    <submittedName>
        <fullName evidence="10">Iron complex outermembrane receptor protein</fullName>
    </submittedName>
</protein>
<accession>A0A846MTL5</accession>
<dbReference type="Gene3D" id="2.40.170.20">
    <property type="entry name" value="TonB-dependent receptor, beta-barrel domain"/>
    <property type="match status" value="1"/>
</dbReference>
<keyword evidence="3 8" id="KW-1134">Transmembrane beta strand</keyword>
<gene>
    <name evidence="10" type="ORF">FHS56_002328</name>
</gene>
<dbReference type="InterPro" id="IPR039426">
    <property type="entry name" value="TonB-dep_rcpt-like"/>
</dbReference>
<dbReference type="GO" id="GO:0015344">
    <property type="term" value="F:siderophore uptake transmembrane transporter activity"/>
    <property type="evidence" value="ECO:0007669"/>
    <property type="project" value="TreeGrafter"/>
</dbReference>
<dbReference type="InterPro" id="IPR012910">
    <property type="entry name" value="Plug_dom"/>
</dbReference>
<evidence type="ECO:0000259" key="9">
    <source>
        <dbReference type="Pfam" id="PF07715"/>
    </source>
</evidence>
<keyword evidence="6 8" id="KW-0472">Membrane</keyword>
<keyword evidence="5" id="KW-0732">Signal</keyword>
<dbReference type="PROSITE" id="PS52016">
    <property type="entry name" value="TONB_DEPENDENT_REC_3"/>
    <property type="match status" value="1"/>
</dbReference>
<evidence type="ECO:0000256" key="3">
    <source>
        <dbReference type="ARBA" id="ARBA00022452"/>
    </source>
</evidence>
<comment type="similarity">
    <text evidence="8">Belongs to the TonB-dependent receptor family.</text>
</comment>
<dbReference type="Pfam" id="PF07715">
    <property type="entry name" value="Plug"/>
    <property type="match status" value="1"/>
</dbReference>
<dbReference type="InterPro" id="IPR036942">
    <property type="entry name" value="Beta-barrel_TonB_sf"/>
</dbReference>
<dbReference type="RefSeq" id="WP_166920912.1">
    <property type="nucleotide sequence ID" value="NZ_JAASRN010000007.1"/>
</dbReference>
<evidence type="ECO:0000256" key="8">
    <source>
        <dbReference type="PROSITE-ProRule" id="PRU01360"/>
    </source>
</evidence>
<evidence type="ECO:0000256" key="2">
    <source>
        <dbReference type="ARBA" id="ARBA00022448"/>
    </source>
</evidence>
<dbReference type="EMBL" id="JAASRN010000007">
    <property type="protein sequence ID" value="NIK74795.1"/>
    <property type="molecule type" value="Genomic_DNA"/>
</dbReference>
<keyword evidence="11" id="KW-1185">Reference proteome</keyword>
<evidence type="ECO:0000256" key="5">
    <source>
        <dbReference type="ARBA" id="ARBA00022729"/>
    </source>
</evidence>
<dbReference type="GO" id="GO:0044718">
    <property type="term" value="P:siderophore transmembrane transport"/>
    <property type="evidence" value="ECO:0007669"/>
    <property type="project" value="TreeGrafter"/>
</dbReference>
<comment type="subcellular location">
    <subcellularLocation>
        <location evidence="1 8">Cell outer membrane</location>
        <topology evidence="1 8">Multi-pass membrane protein</topology>
    </subcellularLocation>
</comment>
<organism evidence="10 11">
    <name type="scientific">Thermonema lapsum</name>
    <dbReference type="NCBI Taxonomy" id="28195"/>
    <lineage>
        <taxon>Bacteria</taxon>
        <taxon>Pseudomonadati</taxon>
        <taxon>Bacteroidota</taxon>
        <taxon>Cytophagia</taxon>
        <taxon>Cytophagales</taxon>
        <taxon>Thermonemataceae</taxon>
        <taxon>Thermonema</taxon>
    </lineage>
</organism>
<dbReference type="AlphaFoldDB" id="A0A846MTL5"/>
<keyword evidence="2 8" id="KW-0813">Transport</keyword>
<keyword evidence="7 8" id="KW-0998">Cell outer membrane</keyword>
<dbReference type="Proteomes" id="UP000537126">
    <property type="component" value="Unassembled WGS sequence"/>
</dbReference>
<evidence type="ECO:0000313" key="10">
    <source>
        <dbReference type="EMBL" id="NIK74795.1"/>
    </source>
</evidence>
<name>A0A846MTL5_9BACT</name>
<feature type="domain" description="TonB-dependent receptor plug" evidence="9">
    <location>
        <begin position="60"/>
        <end position="149"/>
    </location>
</feature>
<dbReference type="PANTHER" id="PTHR30069">
    <property type="entry name" value="TONB-DEPENDENT OUTER MEMBRANE RECEPTOR"/>
    <property type="match status" value="1"/>
</dbReference>
<evidence type="ECO:0000256" key="6">
    <source>
        <dbReference type="ARBA" id="ARBA00023136"/>
    </source>
</evidence>